<dbReference type="AlphaFoldDB" id="A0A662YQP6"/>
<organism evidence="12 13">
    <name type="scientific">Acipenser ruthenus</name>
    <name type="common">Sterlet sturgeon</name>
    <dbReference type="NCBI Taxonomy" id="7906"/>
    <lineage>
        <taxon>Eukaryota</taxon>
        <taxon>Metazoa</taxon>
        <taxon>Chordata</taxon>
        <taxon>Craniata</taxon>
        <taxon>Vertebrata</taxon>
        <taxon>Euteleostomi</taxon>
        <taxon>Actinopterygii</taxon>
        <taxon>Chondrostei</taxon>
        <taxon>Acipenseriformes</taxon>
        <taxon>Acipenseridae</taxon>
        <taxon>Acipenser</taxon>
    </lineage>
</organism>
<keyword evidence="13" id="KW-1185">Reference proteome</keyword>
<evidence type="ECO:0000256" key="7">
    <source>
        <dbReference type="ARBA" id="ARBA00023157"/>
    </source>
</evidence>
<dbReference type="SUPFAM" id="SSF56496">
    <property type="entry name" value="Fibrinogen C-terminal domain-like"/>
    <property type="match status" value="1"/>
</dbReference>
<evidence type="ECO:0000256" key="6">
    <source>
        <dbReference type="ARBA" id="ARBA00023136"/>
    </source>
</evidence>
<dbReference type="Proteomes" id="UP000289886">
    <property type="component" value="Unassembled WGS sequence"/>
</dbReference>
<evidence type="ECO:0000259" key="11">
    <source>
        <dbReference type="PROSITE" id="PS50287"/>
    </source>
</evidence>
<proteinExistence type="predicted"/>
<dbReference type="SUPFAM" id="SSF56487">
    <property type="entry name" value="SRCR-like"/>
    <property type="match status" value="1"/>
</dbReference>
<dbReference type="InterPro" id="IPR036056">
    <property type="entry name" value="Fibrinogen-like_C"/>
</dbReference>
<dbReference type="InterPro" id="IPR001190">
    <property type="entry name" value="SRCR"/>
</dbReference>
<dbReference type="GO" id="GO:0016020">
    <property type="term" value="C:membrane"/>
    <property type="evidence" value="ECO:0007669"/>
    <property type="project" value="UniProtKB-SubCell"/>
</dbReference>
<evidence type="ECO:0000256" key="4">
    <source>
        <dbReference type="ARBA" id="ARBA00022737"/>
    </source>
</evidence>
<accession>A0A662YQP6</accession>
<comment type="subcellular location">
    <subcellularLocation>
        <location evidence="1">Membrane</location>
        <topology evidence="1">Single-pass membrane protein</topology>
    </subcellularLocation>
</comment>
<keyword evidence="8" id="KW-0325">Glycoprotein</keyword>
<evidence type="ECO:0000313" key="12">
    <source>
        <dbReference type="EMBL" id="RXM98869.1"/>
    </source>
</evidence>
<evidence type="ECO:0000256" key="3">
    <source>
        <dbReference type="ARBA" id="ARBA00022729"/>
    </source>
</evidence>
<dbReference type="PANTHER" id="PTHR19331">
    <property type="entry name" value="SCAVENGER RECEPTOR DOMAIN-CONTAINING"/>
    <property type="match status" value="1"/>
</dbReference>
<sequence length="385" mass="43266">MSTHWDRTPVTTVPVITEGSFLLSEESATKRSHKGNNEFQAGNDELNYGGESTMKPTWTTLDQRDFTAELEEKTITESNSQISLRGGRNRFEGLVEVEYGRHQGGICAKRWDNRNAAVVCRQLGFSGMAWVTRIKLREGDLPVSILYVKCSGDETSLDGCEVKRGVECGTTERAGVHCQENRVSALESCAALKEEGFAESGRYAIDPDRVRQGVFQFEVYCDMTSNPTTSITVVSHDTESRMHVAPCEEQVCYGRELKYEAHLIQINVLTRVSKSRQQYVKLDCRHICFIQSGWGWWVSWNGQKMFHWGGAEINSSSCACGMTGTCSGPARLCNCDSNDHIWRTDEGYLWVKSLLPVTSVYFGDTQDASLEMAFHTIGKDLQRKR</sequence>
<evidence type="ECO:0000256" key="5">
    <source>
        <dbReference type="ARBA" id="ARBA00022989"/>
    </source>
</evidence>
<dbReference type="Pfam" id="PF00530">
    <property type="entry name" value="SRCR"/>
    <property type="match status" value="1"/>
</dbReference>
<feature type="region of interest" description="Disordered" evidence="10">
    <location>
        <begin position="26"/>
        <end position="52"/>
    </location>
</feature>
<protein>
    <submittedName>
        <fullName evidence="12">Contactin-associated protein-like 2</fullName>
    </submittedName>
</protein>
<name>A0A662YQP6_ACIRT</name>
<gene>
    <name evidence="12" type="ORF">EOD39_12527</name>
</gene>
<reference evidence="12 13" key="1">
    <citation type="submission" date="2019-01" db="EMBL/GenBank/DDBJ databases">
        <title>Draft Genome and Complete Hox-Cluster Characterization of the Sterlet Sturgeon (Acipenser ruthenus).</title>
        <authorList>
            <person name="Wei Q."/>
        </authorList>
    </citation>
    <scope>NUCLEOTIDE SEQUENCE [LARGE SCALE GENOMIC DNA]</scope>
    <source>
        <strain evidence="12">WHYD16114868_AA</strain>
        <tissue evidence="12">Blood</tissue>
    </source>
</reference>
<evidence type="ECO:0000256" key="9">
    <source>
        <dbReference type="PROSITE-ProRule" id="PRU00196"/>
    </source>
</evidence>
<dbReference type="PANTHER" id="PTHR19331:SF465">
    <property type="entry name" value="EGG PEPTIDE SPERACT RECEPTOR"/>
    <property type="match status" value="1"/>
</dbReference>
<comment type="caution">
    <text evidence="12">The sequence shown here is derived from an EMBL/GenBank/DDBJ whole genome shotgun (WGS) entry which is preliminary data.</text>
</comment>
<dbReference type="NCBIfam" id="NF040941">
    <property type="entry name" value="GGGWT_bact"/>
    <property type="match status" value="1"/>
</dbReference>
<feature type="domain" description="SRCR" evidence="11">
    <location>
        <begin position="82"/>
        <end position="179"/>
    </location>
</feature>
<evidence type="ECO:0000256" key="10">
    <source>
        <dbReference type="SAM" id="MobiDB-lite"/>
    </source>
</evidence>
<keyword evidence="4" id="KW-0677">Repeat</keyword>
<dbReference type="InterPro" id="IPR036772">
    <property type="entry name" value="SRCR-like_dom_sf"/>
</dbReference>
<dbReference type="InterPro" id="IPR014716">
    <property type="entry name" value="Fibrinogen_a/b/g_C_1"/>
</dbReference>
<evidence type="ECO:0000256" key="1">
    <source>
        <dbReference type="ARBA" id="ARBA00004167"/>
    </source>
</evidence>
<comment type="caution">
    <text evidence="9">Lacks conserved residue(s) required for the propagation of feature annotation.</text>
</comment>
<keyword evidence="7 9" id="KW-1015">Disulfide bond</keyword>
<dbReference type="PRINTS" id="PR00258">
    <property type="entry name" value="SPERACTRCPTR"/>
</dbReference>
<keyword evidence="2" id="KW-0812">Transmembrane</keyword>
<dbReference type="Gene3D" id="3.10.250.10">
    <property type="entry name" value="SRCR-like domain"/>
    <property type="match status" value="1"/>
</dbReference>
<feature type="disulfide bond" evidence="9">
    <location>
        <begin position="150"/>
        <end position="160"/>
    </location>
</feature>
<evidence type="ECO:0000256" key="2">
    <source>
        <dbReference type="ARBA" id="ARBA00022692"/>
    </source>
</evidence>
<keyword evidence="3" id="KW-0732">Signal</keyword>
<dbReference type="PROSITE" id="PS50287">
    <property type="entry name" value="SRCR_2"/>
    <property type="match status" value="1"/>
</dbReference>
<evidence type="ECO:0000256" key="8">
    <source>
        <dbReference type="ARBA" id="ARBA00023180"/>
    </source>
</evidence>
<evidence type="ECO:0000313" key="13">
    <source>
        <dbReference type="Proteomes" id="UP000289886"/>
    </source>
</evidence>
<keyword evidence="5" id="KW-1133">Transmembrane helix</keyword>
<dbReference type="FunFam" id="3.10.250.10:FF:000016">
    <property type="entry name" value="Scavenger receptor cysteine-rich protein type 12"/>
    <property type="match status" value="1"/>
</dbReference>
<dbReference type="SMART" id="SM00202">
    <property type="entry name" value="SR"/>
    <property type="match status" value="1"/>
</dbReference>
<dbReference type="EMBL" id="SCEB01000536">
    <property type="protein sequence ID" value="RXM98869.1"/>
    <property type="molecule type" value="Genomic_DNA"/>
</dbReference>
<keyword evidence="6" id="KW-0472">Membrane</keyword>
<dbReference type="Gene3D" id="3.90.215.10">
    <property type="entry name" value="Gamma Fibrinogen, chain A, domain 1"/>
    <property type="match status" value="1"/>
</dbReference>